<dbReference type="PANTHER" id="PTHR40036:SF1">
    <property type="entry name" value="MACROCIN O-METHYLTRANSFERASE"/>
    <property type="match status" value="1"/>
</dbReference>
<evidence type="ECO:0008006" key="3">
    <source>
        <dbReference type="Google" id="ProtNLM"/>
    </source>
</evidence>
<dbReference type="InterPro" id="IPR008884">
    <property type="entry name" value="TylF_MeTrfase"/>
</dbReference>
<gene>
    <name evidence="1" type="ORF">GCM10009751_20270</name>
</gene>
<dbReference type="EMBL" id="BAAANL010000003">
    <property type="protein sequence ID" value="GAA1862420.1"/>
    <property type="molecule type" value="Genomic_DNA"/>
</dbReference>
<keyword evidence="2" id="KW-1185">Reference proteome</keyword>
<sequence length="227" mass="24748">MITLPDPTDAFQHEQDFLLTCSPSRIGKILALHHLYQQILTIPGAIVECGVFRGGSFTTWAILRNLLESEHVRPLIGFDTFDGIPAATTAADGKLLDHYGDLAGTNCIGADQLHQTLADRGRGLETNTTLVPGDICATVPKYVHEHSELAIALLLIDTNQYEPGTTCFEHLVPLVSPGGIVIVDNFGTFPGETRAVREYLAEHPDVVLERAPHTGHFTYFRPGPARS</sequence>
<proteinExistence type="predicted"/>
<evidence type="ECO:0000313" key="2">
    <source>
        <dbReference type="Proteomes" id="UP001501094"/>
    </source>
</evidence>
<protein>
    <recommendedName>
        <fullName evidence="3">Macrocin-O-methyltransferase (TylF)</fullName>
    </recommendedName>
</protein>
<dbReference type="InterPro" id="IPR029063">
    <property type="entry name" value="SAM-dependent_MTases_sf"/>
</dbReference>
<dbReference type="Gene3D" id="3.40.50.150">
    <property type="entry name" value="Vaccinia Virus protein VP39"/>
    <property type="match status" value="1"/>
</dbReference>
<dbReference type="RefSeq" id="WP_344102212.1">
    <property type="nucleotide sequence ID" value="NZ_BAAANL010000003.1"/>
</dbReference>
<name>A0ABN2ND81_9MICO</name>
<reference evidence="1 2" key="1">
    <citation type="journal article" date="2019" name="Int. J. Syst. Evol. Microbiol.">
        <title>The Global Catalogue of Microorganisms (GCM) 10K type strain sequencing project: providing services to taxonomists for standard genome sequencing and annotation.</title>
        <authorList>
            <consortium name="The Broad Institute Genomics Platform"/>
            <consortium name="The Broad Institute Genome Sequencing Center for Infectious Disease"/>
            <person name="Wu L."/>
            <person name="Ma J."/>
        </authorList>
    </citation>
    <scope>NUCLEOTIDE SEQUENCE [LARGE SCALE GENOMIC DNA]</scope>
    <source>
        <strain evidence="1 2">JCM 14326</strain>
    </source>
</reference>
<accession>A0ABN2ND81</accession>
<dbReference type="PANTHER" id="PTHR40036">
    <property type="entry name" value="MACROCIN O-METHYLTRANSFERASE"/>
    <property type="match status" value="1"/>
</dbReference>
<organism evidence="1 2">
    <name type="scientific">Myceligenerans crystallogenes</name>
    <dbReference type="NCBI Taxonomy" id="316335"/>
    <lineage>
        <taxon>Bacteria</taxon>
        <taxon>Bacillati</taxon>
        <taxon>Actinomycetota</taxon>
        <taxon>Actinomycetes</taxon>
        <taxon>Micrococcales</taxon>
        <taxon>Promicromonosporaceae</taxon>
        <taxon>Myceligenerans</taxon>
    </lineage>
</organism>
<evidence type="ECO:0000313" key="1">
    <source>
        <dbReference type="EMBL" id="GAA1862420.1"/>
    </source>
</evidence>
<dbReference type="SUPFAM" id="SSF53335">
    <property type="entry name" value="S-adenosyl-L-methionine-dependent methyltransferases"/>
    <property type="match status" value="1"/>
</dbReference>
<dbReference type="Proteomes" id="UP001501094">
    <property type="component" value="Unassembled WGS sequence"/>
</dbReference>
<comment type="caution">
    <text evidence="1">The sequence shown here is derived from an EMBL/GenBank/DDBJ whole genome shotgun (WGS) entry which is preliminary data.</text>
</comment>
<dbReference type="Pfam" id="PF05711">
    <property type="entry name" value="TylF"/>
    <property type="match status" value="1"/>
</dbReference>